<dbReference type="SUPFAM" id="SSF46955">
    <property type="entry name" value="Putative DNA-binding domain"/>
    <property type="match status" value="1"/>
</dbReference>
<dbReference type="STRING" id="195105.CN97_12715"/>
<dbReference type="InterPro" id="IPR036388">
    <property type="entry name" value="WH-like_DNA-bd_sf"/>
</dbReference>
<evidence type="ECO:0000313" key="1">
    <source>
        <dbReference type="EMBL" id="KFI30426.1"/>
    </source>
</evidence>
<evidence type="ECO:0000313" key="2">
    <source>
        <dbReference type="Proteomes" id="UP000028826"/>
    </source>
</evidence>
<accession>A0A086Y826</accession>
<dbReference type="Pfam" id="PF07278">
    <property type="entry name" value="DUF1441"/>
    <property type="match status" value="1"/>
</dbReference>
<evidence type="ECO:0008006" key="3">
    <source>
        <dbReference type="Google" id="ProtNLM"/>
    </source>
</evidence>
<keyword evidence="2" id="KW-1185">Reference proteome</keyword>
<proteinExistence type="predicted"/>
<dbReference type="AlphaFoldDB" id="A0A086Y826"/>
<name>A0A086Y826_9RHOB</name>
<sequence>MVPEVSQPETPELMPVEVDDAMRDLLSRFPLPHGVEDADCSQEEIAQAFNMSVNTVATWIKQGGMPVVQHGGNGRRYIIRLSHCWAWRKAMEAQEDTRDRHNKAQITALQASFLGLEVTDPRAEMTPQQRREAAMADIAWSKAAHMRRQLVPLGDVVNLLESLFQIVRDGVEAMPDRLERELSLKPDQVSAVVRVGDDVLRAMTEAVEEAELKERDVPDVDVQERWLI</sequence>
<comment type="caution">
    <text evidence="1">The sequence shown here is derived from an EMBL/GenBank/DDBJ whole genome shotgun (WGS) entry which is preliminary data.</text>
</comment>
<dbReference type="InterPro" id="IPR009061">
    <property type="entry name" value="DNA-bd_dom_put_sf"/>
</dbReference>
<protein>
    <recommendedName>
        <fullName evidence="3">DNA packaging protein</fullName>
    </recommendedName>
</protein>
<dbReference type="EMBL" id="JGYG01000003">
    <property type="protein sequence ID" value="KFI30426.1"/>
    <property type="molecule type" value="Genomic_DNA"/>
</dbReference>
<dbReference type="Proteomes" id="UP000028826">
    <property type="component" value="Unassembled WGS sequence"/>
</dbReference>
<gene>
    <name evidence="1" type="ORF">CN97_12715</name>
</gene>
<dbReference type="eggNOG" id="COG4220">
    <property type="taxonomic scope" value="Bacteria"/>
</dbReference>
<reference evidence="1 2" key="1">
    <citation type="submission" date="2014-03" db="EMBL/GenBank/DDBJ databases">
        <title>Genome of Haematobacter massiliensis CCUG 47968.</title>
        <authorList>
            <person name="Wang D."/>
            <person name="Wang G."/>
        </authorList>
    </citation>
    <scope>NUCLEOTIDE SEQUENCE [LARGE SCALE GENOMIC DNA]</scope>
    <source>
        <strain evidence="1 2">CCUG 47968</strain>
    </source>
</reference>
<dbReference type="Gene3D" id="1.10.10.10">
    <property type="entry name" value="Winged helix-like DNA-binding domain superfamily/Winged helix DNA-binding domain"/>
    <property type="match status" value="1"/>
</dbReference>
<organism evidence="1 2">
    <name type="scientific">Haematobacter massiliensis</name>
    <dbReference type="NCBI Taxonomy" id="195105"/>
    <lineage>
        <taxon>Bacteria</taxon>
        <taxon>Pseudomonadati</taxon>
        <taxon>Pseudomonadota</taxon>
        <taxon>Alphaproteobacteria</taxon>
        <taxon>Rhodobacterales</taxon>
        <taxon>Paracoccaceae</taxon>
        <taxon>Haematobacter</taxon>
    </lineage>
</organism>
<dbReference type="InterPro" id="IPR009901">
    <property type="entry name" value="Phage_VT1-Sakai_H0025"/>
</dbReference>